<organism evidence="3 4">
    <name type="scientific">Candidatus Kaiserbacteria bacterium CG10_big_fil_rev_8_21_14_0_10_49_17</name>
    <dbReference type="NCBI Taxonomy" id="1974609"/>
    <lineage>
        <taxon>Bacteria</taxon>
        <taxon>Candidatus Kaiseribacteriota</taxon>
    </lineage>
</organism>
<evidence type="ECO:0000256" key="2">
    <source>
        <dbReference type="SAM" id="Phobius"/>
    </source>
</evidence>
<evidence type="ECO:0000313" key="4">
    <source>
        <dbReference type="Proteomes" id="UP000228809"/>
    </source>
</evidence>
<feature type="transmembrane region" description="Helical" evidence="2">
    <location>
        <begin position="166"/>
        <end position="189"/>
    </location>
</feature>
<protein>
    <submittedName>
        <fullName evidence="3">Uncharacterized protein</fullName>
    </submittedName>
</protein>
<proteinExistence type="predicted"/>
<accession>A0A2M6WEC0</accession>
<sequence length="417" mass="45546">MEEKETTNTNEAPDPAFEEEVDGVRFEAKKVEGPQTNSQTPDQIDVAAAKGELEKELGSSGTPRTETQTPPAPVAHAKPNAPAPQTPSTSTQTEGTPPSPMHPEVRKPGVAESLIAPIRTFKGDIAEAVKHQRASLISITAAEENRRAQAPQPTLEEKRPGTTKRLIIAGLAGGLVVAGLAAIFFVFFYKQTQTVSVPEDVPSLVFVDSQSFVNISNKGRRAILADLTAEKETVRLTLGSLGQLIPYEERDTGPALLTGREFLEAIEVRAPNELLRVLDDTYTLGAHVFNGNQAFLILQPKIFKNAFAGMLEWEPYLVEDLAPLFGEVLPDRVPEFIDESATTTATSTPTQTGTLPGELVRKFEDIVLRNKDVRALKNDAGKIVLLYTFPDQQTLIITTNEFTLTEILTRFSTTRVF</sequence>
<keyword evidence="2" id="KW-0472">Membrane</keyword>
<evidence type="ECO:0000256" key="1">
    <source>
        <dbReference type="SAM" id="MobiDB-lite"/>
    </source>
</evidence>
<feature type="compositionally biased region" description="Basic and acidic residues" evidence="1">
    <location>
        <begin position="22"/>
        <end position="32"/>
    </location>
</feature>
<feature type="compositionally biased region" description="Low complexity" evidence="1">
    <location>
        <begin position="86"/>
        <end position="96"/>
    </location>
</feature>
<comment type="caution">
    <text evidence="3">The sequence shown here is derived from an EMBL/GenBank/DDBJ whole genome shotgun (WGS) entry which is preliminary data.</text>
</comment>
<keyword evidence="2" id="KW-0812">Transmembrane</keyword>
<keyword evidence="2" id="KW-1133">Transmembrane helix</keyword>
<reference evidence="4" key="1">
    <citation type="submission" date="2017-09" db="EMBL/GenBank/DDBJ databases">
        <title>Depth-based differentiation of microbial function through sediment-hosted aquifers and enrichment of novel symbionts in the deep terrestrial subsurface.</title>
        <authorList>
            <person name="Probst A.J."/>
            <person name="Ladd B."/>
            <person name="Jarett J.K."/>
            <person name="Geller-Mcgrath D.E."/>
            <person name="Sieber C.M.K."/>
            <person name="Emerson J.B."/>
            <person name="Anantharaman K."/>
            <person name="Thomas B.C."/>
            <person name="Malmstrom R."/>
            <person name="Stieglmeier M."/>
            <person name="Klingl A."/>
            <person name="Woyke T."/>
            <person name="Ryan C.M."/>
            <person name="Banfield J.F."/>
        </authorList>
    </citation>
    <scope>NUCLEOTIDE SEQUENCE [LARGE SCALE GENOMIC DNA]</scope>
</reference>
<gene>
    <name evidence="3" type="ORF">COU17_02080</name>
</gene>
<dbReference type="Proteomes" id="UP000228809">
    <property type="component" value="Unassembled WGS sequence"/>
</dbReference>
<feature type="region of interest" description="Disordered" evidence="1">
    <location>
        <begin position="1"/>
        <end position="106"/>
    </location>
</feature>
<dbReference type="EMBL" id="PFBJ01000010">
    <property type="protein sequence ID" value="PIT91126.1"/>
    <property type="molecule type" value="Genomic_DNA"/>
</dbReference>
<feature type="compositionally biased region" description="Polar residues" evidence="1">
    <location>
        <begin position="59"/>
        <end position="69"/>
    </location>
</feature>
<name>A0A2M6WEC0_9BACT</name>
<evidence type="ECO:0000313" key="3">
    <source>
        <dbReference type="EMBL" id="PIT91126.1"/>
    </source>
</evidence>
<dbReference type="AlphaFoldDB" id="A0A2M6WEC0"/>